<reference evidence="1" key="1">
    <citation type="journal article" date="2014" name="Front. Microbiol.">
        <title>High frequency of phylogenetically diverse reductive dehalogenase-homologous genes in deep subseafloor sedimentary metagenomes.</title>
        <authorList>
            <person name="Kawai M."/>
            <person name="Futagami T."/>
            <person name="Toyoda A."/>
            <person name="Takaki Y."/>
            <person name="Nishi S."/>
            <person name="Hori S."/>
            <person name="Arai W."/>
            <person name="Tsubouchi T."/>
            <person name="Morono Y."/>
            <person name="Uchiyama I."/>
            <person name="Ito T."/>
            <person name="Fujiyama A."/>
            <person name="Inagaki F."/>
            <person name="Takami H."/>
        </authorList>
    </citation>
    <scope>NUCLEOTIDE SEQUENCE</scope>
    <source>
        <strain evidence="1">Expedition CK06-06</strain>
    </source>
</reference>
<sequence length="66" mass="7439">MKLSKAIKDLQARVDGEFAIKGKDDCEDLKLAIEAMKAIQRHRHTNMPAAFIVLKGETPEEESKRS</sequence>
<proteinExistence type="predicted"/>
<name>X1SES4_9ZZZZ</name>
<accession>X1SES4</accession>
<dbReference type="EMBL" id="BARW01010199">
    <property type="protein sequence ID" value="GAI73920.1"/>
    <property type="molecule type" value="Genomic_DNA"/>
</dbReference>
<organism evidence="1">
    <name type="scientific">marine sediment metagenome</name>
    <dbReference type="NCBI Taxonomy" id="412755"/>
    <lineage>
        <taxon>unclassified sequences</taxon>
        <taxon>metagenomes</taxon>
        <taxon>ecological metagenomes</taxon>
    </lineage>
</organism>
<protein>
    <submittedName>
        <fullName evidence="1">Uncharacterized protein</fullName>
    </submittedName>
</protein>
<evidence type="ECO:0000313" key="1">
    <source>
        <dbReference type="EMBL" id="GAI73920.1"/>
    </source>
</evidence>
<dbReference type="AlphaFoldDB" id="X1SES4"/>
<gene>
    <name evidence="1" type="ORF">S12H4_20198</name>
</gene>
<comment type="caution">
    <text evidence="1">The sequence shown here is derived from an EMBL/GenBank/DDBJ whole genome shotgun (WGS) entry which is preliminary data.</text>
</comment>